<accession>A0AAW5JNU0</accession>
<gene>
    <name evidence="1" type="ORF">NE579_03530</name>
</gene>
<organism evidence="1 2">
    <name type="scientific">Intestinimonas massiliensis</name>
    <name type="common">ex Afouda et al. 2020</name>
    <dbReference type="NCBI Taxonomy" id="1673721"/>
    <lineage>
        <taxon>Bacteria</taxon>
        <taxon>Bacillati</taxon>
        <taxon>Bacillota</taxon>
        <taxon>Clostridia</taxon>
        <taxon>Eubacteriales</taxon>
        <taxon>Intestinimonas</taxon>
    </lineage>
</organism>
<dbReference type="Proteomes" id="UP001204562">
    <property type="component" value="Unassembled WGS sequence"/>
</dbReference>
<reference evidence="1" key="1">
    <citation type="submission" date="2022-06" db="EMBL/GenBank/DDBJ databases">
        <title>Isolation of gut microbiota from human fecal samples.</title>
        <authorList>
            <person name="Pamer E.G."/>
            <person name="Barat B."/>
            <person name="Waligurski E."/>
            <person name="Medina S."/>
            <person name="Paddock L."/>
            <person name="Mostad J."/>
        </authorList>
    </citation>
    <scope>NUCLEOTIDE SEQUENCE</scope>
    <source>
        <strain evidence="1">DFI.9.91</strain>
    </source>
</reference>
<protein>
    <submittedName>
        <fullName evidence="1">Uncharacterized protein</fullName>
    </submittedName>
</protein>
<dbReference type="AlphaFoldDB" id="A0AAW5JNU0"/>
<name>A0AAW5JNU0_9FIRM</name>
<comment type="caution">
    <text evidence="1">The sequence shown here is derived from an EMBL/GenBank/DDBJ whole genome shotgun (WGS) entry which is preliminary data.</text>
</comment>
<dbReference type="RefSeq" id="WP_256303281.1">
    <property type="nucleotide sequence ID" value="NZ_JANFYS010000004.1"/>
</dbReference>
<sequence length="79" mass="9090">MDTVYRTVRCTYLSDLREEPYLESAIGYLSGVEPEDYPLYQWQDAVRYLTGVSLSFETPEAVREFFVGLAEGEWAPCLP</sequence>
<evidence type="ECO:0000313" key="1">
    <source>
        <dbReference type="EMBL" id="MCQ4769539.1"/>
    </source>
</evidence>
<proteinExistence type="predicted"/>
<dbReference type="EMBL" id="JANFYS010000004">
    <property type="protein sequence ID" value="MCQ4769539.1"/>
    <property type="molecule type" value="Genomic_DNA"/>
</dbReference>
<evidence type="ECO:0000313" key="2">
    <source>
        <dbReference type="Proteomes" id="UP001204562"/>
    </source>
</evidence>